<dbReference type="RefSeq" id="WP_179816819.1">
    <property type="nucleotide sequence ID" value="NZ_JACBZD010000002.1"/>
</dbReference>
<dbReference type="PROSITE" id="PS51257">
    <property type="entry name" value="PROKAR_LIPOPROTEIN"/>
    <property type="match status" value="1"/>
</dbReference>
<reference evidence="2 3" key="1">
    <citation type="submission" date="2020-07" db="EMBL/GenBank/DDBJ databases">
        <title>Sequencing the genomes of 1000 actinobacteria strains.</title>
        <authorList>
            <person name="Klenk H.-P."/>
        </authorList>
    </citation>
    <scope>NUCLEOTIDE SEQUENCE [LARGE SCALE GENOMIC DNA]</scope>
    <source>
        <strain evidence="2 3">DSM 42178</strain>
    </source>
</reference>
<feature type="compositionally biased region" description="Gly residues" evidence="1">
    <location>
        <begin position="199"/>
        <end position="208"/>
    </location>
</feature>
<dbReference type="Proteomes" id="UP000567795">
    <property type="component" value="Unassembled WGS sequence"/>
</dbReference>
<feature type="region of interest" description="Disordered" evidence="1">
    <location>
        <begin position="180"/>
        <end position="208"/>
    </location>
</feature>
<name>A0A852ZZU4_9ACTN</name>
<proteinExistence type="predicted"/>
<protein>
    <recommendedName>
        <fullName evidence="4">GerMN domain-containing protein</fullName>
    </recommendedName>
</protein>
<gene>
    <name evidence="2" type="ORF">FHU37_004922</name>
</gene>
<keyword evidence="3" id="KW-1185">Reference proteome</keyword>
<sequence length="208" mass="20653">MTRGPRRASPVTAAAALLAPPLLLLSGCGIPATGVVGAGLPATGVLPPAATDAPTEGPQPSAASRVLTLYFVLDGALLAMARDAPATSGIDTAVRSLLEGPDGEESGQGLTTELPPLLAAPAIQTEGATVTVEFLPSPTELSDTAVDQLVCTAAAAHRQRAWEQGPPRVIVVRPDGATVERSGDGCPAAGLADPTSPGDGWGVGGATW</sequence>
<dbReference type="EMBL" id="JACBZD010000002">
    <property type="protein sequence ID" value="NYI07893.1"/>
    <property type="molecule type" value="Genomic_DNA"/>
</dbReference>
<dbReference type="AlphaFoldDB" id="A0A852ZZU4"/>
<evidence type="ECO:0000256" key="1">
    <source>
        <dbReference type="SAM" id="MobiDB-lite"/>
    </source>
</evidence>
<accession>A0A852ZZU4</accession>
<evidence type="ECO:0000313" key="3">
    <source>
        <dbReference type="Proteomes" id="UP000567795"/>
    </source>
</evidence>
<comment type="caution">
    <text evidence="2">The sequence shown here is derived from an EMBL/GenBank/DDBJ whole genome shotgun (WGS) entry which is preliminary data.</text>
</comment>
<organism evidence="2 3">
    <name type="scientific">Allostreptomyces psammosilenae</name>
    <dbReference type="NCBI Taxonomy" id="1892865"/>
    <lineage>
        <taxon>Bacteria</taxon>
        <taxon>Bacillati</taxon>
        <taxon>Actinomycetota</taxon>
        <taxon>Actinomycetes</taxon>
        <taxon>Kitasatosporales</taxon>
        <taxon>Streptomycetaceae</taxon>
        <taxon>Allostreptomyces</taxon>
    </lineage>
</organism>
<evidence type="ECO:0000313" key="2">
    <source>
        <dbReference type="EMBL" id="NYI07893.1"/>
    </source>
</evidence>
<evidence type="ECO:0008006" key="4">
    <source>
        <dbReference type="Google" id="ProtNLM"/>
    </source>
</evidence>